<keyword evidence="2" id="KW-1185">Reference proteome</keyword>
<dbReference type="InterPro" id="IPR014942">
    <property type="entry name" value="AbiEii"/>
</dbReference>
<name>A0A934I004_9CORY</name>
<dbReference type="EMBL" id="JAEIOS010000015">
    <property type="protein sequence ID" value="MBI8990103.1"/>
    <property type="molecule type" value="Genomic_DNA"/>
</dbReference>
<dbReference type="Pfam" id="PF08843">
    <property type="entry name" value="AbiEii"/>
    <property type="match status" value="1"/>
</dbReference>
<accession>A0A934I004</accession>
<dbReference type="AlphaFoldDB" id="A0A934I004"/>
<gene>
    <name evidence="1" type="ORF">JDV75_10115</name>
</gene>
<proteinExistence type="predicted"/>
<evidence type="ECO:0000313" key="1">
    <source>
        <dbReference type="EMBL" id="MBI8990103.1"/>
    </source>
</evidence>
<reference evidence="1" key="1">
    <citation type="submission" date="2020-12" db="EMBL/GenBank/DDBJ databases">
        <title>Genome public.</title>
        <authorList>
            <person name="Sun Q."/>
        </authorList>
    </citation>
    <scope>NUCLEOTIDE SEQUENCE</scope>
    <source>
        <strain evidence="1">CCM 8863</strain>
    </source>
</reference>
<organism evidence="1 2">
    <name type="scientific">Corynebacterium meridianum</name>
    <dbReference type="NCBI Taxonomy" id="2765363"/>
    <lineage>
        <taxon>Bacteria</taxon>
        <taxon>Bacillati</taxon>
        <taxon>Actinomycetota</taxon>
        <taxon>Actinomycetes</taxon>
        <taxon>Mycobacteriales</taxon>
        <taxon>Corynebacteriaceae</taxon>
        <taxon>Corynebacterium</taxon>
    </lineage>
</organism>
<dbReference type="Proteomes" id="UP000645966">
    <property type="component" value="Unassembled WGS sequence"/>
</dbReference>
<dbReference type="GO" id="GO:0016740">
    <property type="term" value="F:transferase activity"/>
    <property type="evidence" value="ECO:0007669"/>
    <property type="project" value="UniProtKB-KW"/>
</dbReference>
<dbReference type="RefSeq" id="WP_198739130.1">
    <property type="nucleotide sequence ID" value="NZ_JAEIOS010000015.1"/>
</dbReference>
<evidence type="ECO:0000313" key="2">
    <source>
        <dbReference type="Proteomes" id="UP000645966"/>
    </source>
</evidence>
<protein>
    <submittedName>
        <fullName evidence="1">Nucleotidyl transferase AbiEii/AbiGii toxin family protein</fullName>
    </submittedName>
</protein>
<keyword evidence="1" id="KW-0808">Transferase</keyword>
<comment type="caution">
    <text evidence="1">The sequence shown here is derived from an EMBL/GenBank/DDBJ whole genome shotgun (WGS) entry which is preliminary data.</text>
</comment>
<sequence>MNSTSPTELVRRRTQLMANLRNEARRQSVTAENVQHQFAFDMFLSRLFSHGDCPWVLKGGTSLLLRIGSGRRSRDIDLARRTQTDPGRALKELRVLVDDPGPTDPDFHFELKEPVRDNRDPGDSTRGSFKVVLNLGTLPIVSFSVDISTQQHTDAPIENVELNPVLDYEGLPAGTVIRMVPVENVAADKLCACYESHRNEPSTRYHDLIDLVRIVTSQRMNAALLRELIDSEAGARGLTPSPAR</sequence>
<dbReference type="Gene3D" id="3.10.450.620">
    <property type="entry name" value="JHP933, nucleotidyltransferase-like core domain"/>
    <property type="match status" value="1"/>
</dbReference>